<evidence type="ECO:0000256" key="1">
    <source>
        <dbReference type="SAM" id="MobiDB-lite"/>
    </source>
</evidence>
<name>F8P7S7_SERL9</name>
<dbReference type="GO" id="GO:0033167">
    <property type="term" value="C:ARC complex"/>
    <property type="evidence" value="ECO:0007669"/>
    <property type="project" value="InterPro"/>
</dbReference>
<dbReference type="EMBL" id="GL945440">
    <property type="protein sequence ID" value="EGO20485.1"/>
    <property type="molecule type" value="Genomic_DNA"/>
</dbReference>
<reference evidence="2" key="1">
    <citation type="submission" date="2011-04" db="EMBL/GenBank/DDBJ databases">
        <title>Evolution of plant cell wall degrading machinery underlies the functional diversity of forest fungi.</title>
        <authorList>
            <consortium name="US DOE Joint Genome Institute (JGI-PGF)"/>
            <person name="Eastwood D.C."/>
            <person name="Floudas D."/>
            <person name="Binder M."/>
            <person name="Majcherczyk A."/>
            <person name="Schneider P."/>
            <person name="Aerts A."/>
            <person name="Asiegbu F.O."/>
            <person name="Baker S.E."/>
            <person name="Barry K."/>
            <person name="Bendiksby M."/>
            <person name="Blumentritt M."/>
            <person name="Coutinho P.M."/>
            <person name="Cullen D."/>
            <person name="Cullen D."/>
            <person name="Gathman A."/>
            <person name="Goodell B."/>
            <person name="Henrissat B."/>
            <person name="Ihrmark K."/>
            <person name="Kauserud H."/>
            <person name="Kohler A."/>
            <person name="LaButti K."/>
            <person name="Lapidus A."/>
            <person name="Lavin J.L."/>
            <person name="Lee Y.-H."/>
            <person name="Lindquist E."/>
            <person name="Lilly W."/>
            <person name="Lucas S."/>
            <person name="Morin E."/>
            <person name="Murat C."/>
            <person name="Oguiza J.A."/>
            <person name="Park J."/>
            <person name="Pisabarro A.G."/>
            <person name="Riley R."/>
            <person name="Rosling A."/>
            <person name="Salamov A."/>
            <person name="Schmidt O."/>
            <person name="Schmutz J."/>
            <person name="Skrede I."/>
            <person name="Stenlid J."/>
            <person name="Wiebenga A."/>
            <person name="Xie X."/>
            <person name="Kues U."/>
            <person name="Hibbett D.S."/>
            <person name="Hoffmeister D."/>
            <person name="Hogberg N."/>
            <person name="Martin F."/>
            <person name="Grigoriev I.V."/>
            <person name="Watkinson S.C."/>
        </authorList>
    </citation>
    <scope>NUCLEOTIDE SEQUENCE</scope>
    <source>
        <strain evidence="2">S7.9</strain>
    </source>
</reference>
<evidence type="ECO:0000313" key="2">
    <source>
        <dbReference type="EMBL" id="EGO20485.1"/>
    </source>
</evidence>
<protein>
    <submittedName>
        <fullName evidence="2">Uncharacterized protein</fullName>
    </submittedName>
</protein>
<dbReference type="Pfam" id="PF09692">
    <property type="entry name" value="Arb1"/>
    <property type="match status" value="1"/>
</dbReference>
<dbReference type="InterPro" id="IPR018606">
    <property type="entry name" value="Arb1"/>
</dbReference>
<organism>
    <name type="scientific">Serpula lacrymans var. lacrymans (strain S7.9)</name>
    <name type="common">Dry rot fungus</name>
    <dbReference type="NCBI Taxonomy" id="578457"/>
    <lineage>
        <taxon>Eukaryota</taxon>
        <taxon>Fungi</taxon>
        <taxon>Dikarya</taxon>
        <taxon>Basidiomycota</taxon>
        <taxon>Agaricomycotina</taxon>
        <taxon>Agaricomycetes</taxon>
        <taxon>Agaricomycetidae</taxon>
        <taxon>Boletales</taxon>
        <taxon>Coniophorineae</taxon>
        <taxon>Serpulaceae</taxon>
        <taxon>Serpula</taxon>
    </lineage>
</organism>
<dbReference type="KEGG" id="sla:SERLADRAFT_441825"/>
<proteinExistence type="predicted"/>
<dbReference type="HOGENOM" id="CLU_015635_0_0_1"/>
<dbReference type="Proteomes" id="UP000008064">
    <property type="component" value="Unassembled WGS sequence"/>
</dbReference>
<feature type="region of interest" description="Disordered" evidence="1">
    <location>
        <begin position="519"/>
        <end position="551"/>
    </location>
</feature>
<dbReference type="GO" id="GO:0031047">
    <property type="term" value="P:regulatory ncRNA-mediated gene silencing"/>
    <property type="evidence" value="ECO:0007669"/>
    <property type="project" value="InterPro"/>
</dbReference>
<feature type="compositionally biased region" description="Low complexity" evidence="1">
    <location>
        <begin position="529"/>
        <end position="540"/>
    </location>
</feature>
<dbReference type="OrthoDB" id="435402at2759"/>
<feature type="region of interest" description="Disordered" evidence="1">
    <location>
        <begin position="179"/>
        <end position="245"/>
    </location>
</feature>
<feature type="region of interest" description="Disordered" evidence="1">
    <location>
        <begin position="1"/>
        <end position="20"/>
    </location>
</feature>
<gene>
    <name evidence="2" type="ORF">SERLADRAFT_441825</name>
</gene>
<feature type="compositionally biased region" description="Acidic residues" evidence="1">
    <location>
        <begin position="226"/>
        <end position="237"/>
    </location>
</feature>
<sequence length="697" mass="76719">MSSKPSAPAKAPSASNTLPQAAVDAPFIRFPPFPVAPEGASIISFSSFKPYGIQMFSKAGEEEEVELDGLNIPTVELRVKHDTDQCKSNKKRRKKKKNGKMTTDANGKRIPWWEEWEEGEELRVTGPGYDPNMSRVDRLFQAAQDFRSGRTWPPAVSGAGNLWDQFRLYSGLLTNTPVYRKSGNKRDGAESPEGFMSDEEDLDMKVIEVPDITNSKRKRPAQDSSLADDGDVDEEENETYKKKKLGSEEDREDRLFVFLDDPEISVKVFLSSFMREQGLIWSERNLITAPTLLSFFLNFLLRNRVFPEATHERGLRSALNVVEQAKKQLPLTFKIGKVIPDEFSGGCKECWGRKGGLSWQSEPVVLPENTDSKAESQVKDFETGLSVDGIQATRVEIPSPDSPSQIVKQIIEDNVGSDVELDISTHNPWANEPSPTATGAWGDIPAQWGPGADTGVQDGSVWDAPASNWADVAGDMEANAASSWSTPVLQSLMPFLGPTVLPLTHTTGIVEFSTRRIKAIHPPSPSPTPSKSSSKSATSANANNDGPDPEQVEDALDRAFAKVVLEPWIGCITMEDSDISRPVIKSSSRGAVVDEFSAGSDAQDVVDSTSGAKPYNPYKDDIVLLVRPAMVEYLTEGMGLGALWIQMVRQEGVQPRAGKRKGKQAGKENKMGETYWYLEDLMCIFPSFYTAREKAGL</sequence>
<dbReference type="AlphaFoldDB" id="F8P7S7"/>
<feature type="compositionally biased region" description="Basic residues" evidence="1">
    <location>
        <begin position="88"/>
        <end position="99"/>
    </location>
</feature>
<feature type="region of interest" description="Disordered" evidence="1">
    <location>
        <begin position="81"/>
        <end position="105"/>
    </location>
</feature>
<dbReference type="RefSeq" id="XP_007322451.1">
    <property type="nucleotide sequence ID" value="XM_007322389.1"/>
</dbReference>
<feature type="compositionally biased region" description="Low complexity" evidence="1">
    <location>
        <begin position="1"/>
        <end position="15"/>
    </location>
</feature>
<accession>F8P7S7</accession>
<dbReference type="GeneID" id="18815597"/>